<sequence>MNSQFPFDMCDIPSIQATEFREAMRNLASGVAIVTTGKTVCRRGLTVSSVASMCIEPPCLLVAIDSRSEAHDAILANRSFGVNLLGGDQEDLALRFGGRDAAKGAHRFDTARWNQGVLDVPLLQGAVCTLECILHDHKTIGTHSIFIGRVVATRPGHGEPLINLQGALRTLPHD</sequence>
<dbReference type="Gene3D" id="2.30.110.10">
    <property type="entry name" value="Electron Transport, Fmn-binding Protein, Chain A"/>
    <property type="match status" value="1"/>
</dbReference>
<comment type="caution">
    <text evidence="4">The sequence shown here is derived from an EMBL/GenBank/DDBJ whole genome shotgun (WGS) entry which is preliminary data.</text>
</comment>
<dbReference type="GO" id="GO:0010181">
    <property type="term" value="F:FMN binding"/>
    <property type="evidence" value="ECO:0007669"/>
    <property type="project" value="InterPro"/>
</dbReference>
<evidence type="ECO:0000313" key="4">
    <source>
        <dbReference type="EMBL" id="TWB93110.1"/>
    </source>
</evidence>
<dbReference type="RefSeq" id="WP_246667664.1">
    <property type="nucleotide sequence ID" value="NZ_VITY01000011.1"/>
</dbReference>
<gene>
    <name evidence="4" type="ORF">FBZ93_111149</name>
</gene>
<dbReference type="AlphaFoldDB" id="A0A560LIL6"/>
<dbReference type="PANTHER" id="PTHR30466:SF11">
    <property type="entry name" value="FLAVIN-DEPENDENT MONOOXYGENASE, REDUCTASE SUBUNIT HSAB"/>
    <property type="match status" value="1"/>
</dbReference>
<dbReference type="STRING" id="1755647.AS156_06725"/>
<name>A0A560LIL6_9BRAD</name>
<keyword evidence="2" id="KW-0560">Oxidoreductase</keyword>
<dbReference type="SUPFAM" id="SSF50475">
    <property type="entry name" value="FMN-binding split barrel"/>
    <property type="match status" value="1"/>
</dbReference>
<accession>A0A560LIL6</accession>
<keyword evidence="5" id="KW-1185">Reference proteome</keyword>
<dbReference type="InterPro" id="IPR050268">
    <property type="entry name" value="NADH-dep_flavin_reductase"/>
</dbReference>
<dbReference type="EMBL" id="VITY01000011">
    <property type="protein sequence ID" value="TWB93110.1"/>
    <property type="molecule type" value="Genomic_DNA"/>
</dbReference>
<proteinExistence type="inferred from homology"/>
<organism evidence="4 5">
    <name type="scientific">Bradyrhizobium macuxiense</name>
    <dbReference type="NCBI Taxonomy" id="1755647"/>
    <lineage>
        <taxon>Bacteria</taxon>
        <taxon>Pseudomonadati</taxon>
        <taxon>Pseudomonadota</taxon>
        <taxon>Alphaproteobacteria</taxon>
        <taxon>Hyphomicrobiales</taxon>
        <taxon>Nitrobacteraceae</taxon>
        <taxon>Bradyrhizobium</taxon>
    </lineage>
</organism>
<comment type="similarity">
    <text evidence="1">Belongs to the non-flavoprotein flavin reductase family.</text>
</comment>
<dbReference type="SMART" id="SM00903">
    <property type="entry name" value="Flavin_Reduct"/>
    <property type="match status" value="1"/>
</dbReference>
<dbReference type="InterPro" id="IPR002563">
    <property type="entry name" value="Flavin_Rdtase-like_dom"/>
</dbReference>
<protein>
    <submittedName>
        <fullName evidence="4">Flavin reductase (DIM6/NTAB) family NADH-FMN oxidoreductase RutF</fullName>
    </submittedName>
</protein>
<evidence type="ECO:0000259" key="3">
    <source>
        <dbReference type="SMART" id="SM00903"/>
    </source>
</evidence>
<dbReference type="PANTHER" id="PTHR30466">
    <property type="entry name" value="FLAVIN REDUCTASE"/>
    <property type="match status" value="1"/>
</dbReference>
<reference evidence="4 5" key="1">
    <citation type="submission" date="2019-06" db="EMBL/GenBank/DDBJ databases">
        <title>Genomic Encyclopedia of Type Strains, Phase IV (KMG-V): Genome sequencing to study the core and pangenomes of soil and plant-associated prokaryotes.</title>
        <authorList>
            <person name="Whitman W."/>
        </authorList>
    </citation>
    <scope>NUCLEOTIDE SEQUENCE [LARGE SCALE GENOMIC DNA]</scope>
    <source>
        <strain evidence="4 5">BR 10355</strain>
    </source>
</reference>
<evidence type="ECO:0000256" key="2">
    <source>
        <dbReference type="ARBA" id="ARBA00023002"/>
    </source>
</evidence>
<dbReference type="InterPro" id="IPR012349">
    <property type="entry name" value="Split_barrel_FMN-bd"/>
</dbReference>
<dbReference type="GO" id="GO:0042602">
    <property type="term" value="F:riboflavin reductase (NADPH) activity"/>
    <property type="evidence" value="ECO:0007669"/>
    <property type="project" value="TreeGrafter"/>
</dbReference>
<evidence type="ECO:0000313" key="5">
    <source>
        <dbReference type="Proteomes" id="UP000321304"/>
    </source>
</evidence>
<evidence type="ECO:0000256" key="1">
    <source>
        <dbReference type="ARBA" id="ARBA00008898"/>
    </source>
</evidence>
<dbReference type="Proteomes" id="UP000321304">
    <property type="component" value="Unassembled WGS sequence"/>
</dbReference>
<feature type="domain" description="Flavin reductase like" evidence="3">
    <location>
        <begin position="24"/>
        <end position="170"/>
    </location>
</feature>
<dbReference type="Pfam" id="PF01613">
    <property type="entry name" value="Flavin_Reduct"/>
    <property type="match status" value="1"/>
</dbReference>